<evidence type="ECO:0000313" key="3">
    <source>
        <dbReference type="Proteomes" id="UP000243459"/>
    </source>
</evidence>
<evidence type="ECO:0000313" key="2">
    <source>
        <dbReference type="EMBL" id="ONK57435.1"/>
    </source>
</evidence>
<feature type="region of interest" description="Disordered" evidence="1">
    <location>
        <begin position="1"/>
        <end position="52"/>
    </location>
</feature>
<name>A0A5P1E7I2_ASPOF</name>
<proteinExistence type="predicted"/>
<accession>A0A5P1E7I2</accession>
<dbReference type="Gramene" id="ONK57435">
    <property type="protein sequence ID" value="ONK57435"/>
    <property type="gene ID" value="A4U43_C09F490"/>
</dbReference>
<protein>
    <submittedName>
        <fullName evidence="2">Uncharacterized protein</fullName>
    </submittedName>
</protein>
<evidence type="ECO:0000256" key="1">
    <source>
        <dbReference type="SAM" id="MobiDB-lite"/>
    </source>
</evidence>
<dbReference type="EMBL" id="CM007389">
    <property type="protein sequence ID" value="ONK57435.1"/>
    <property type="molecule type" value="Genomic_DNA"/>
</dbReference>
<organism evidence="2 3">
    <name type="scientific">Asparagus officinalis</name>
    <name type="common">Garden asparagus</name>
    <dbReference type="NCBI Taxonomy" id="4686"/>
    <lineage>
        <taxon>Eukaryota</taxon>
        <taxon>Viridiplantae</taxon>
        <taxon>Streptophyta</taxon>
        <taxon>Embryophyta</taxon>
        <taxon>Tracheophyta</taxon>
        <taxon>Spermatophyta</taxon>
        <taxon>Magnoliopsida</taxon>
        <taxon>Liliopsida</taxon>
        <taxon>Asparagales</taxon>
        <taxon>Asparagaceae</taxon>
        <taxon>Asparagoideae</taxon>
        <taxon>Asparagus</taxon>
    </lineage>
</organism>
<sequence length="143" mass="15985">MPPDAYLLAPPPPGHHRRRRPSRQDLSLVIPSTRARHGPRPRRPSTESLQQRHERAISTLLLSGVEGPLPSHFDFPQRSQPRCLLDDETKRSSKGHPVTGKKDIWKHPGLSEPGRDYFDNSLADPGISGGSSRRCLRRPATPS</sequence>
<feature type="compositionally biased region" description="Basic residues" evidence="1">
    <location>
        <begin position="34"/>
        <end position="43"/>
    </location>
</feature>
<keyword evidence="3" id="KW-1185">Reference proteome</keyword>
<reference evidence="3" key="1">
    <citation type="journal article" date="2017" name="Nat. Commun.">
        <title>The asparagus genome sheds light on the origin and evolution of a young Y chromosome.</title>
        <authorList>
            <person name="Harkess A."/>
            <person name="Zhou J."/>
            <person name="Xu C."/>
            <person name="Bowers J.E."/>
            <person name="Van der Hulst R."/>
            <person name="Ayyampalayam S."/>
            <person name="Mercati F."/>
            <person name="Riccardi P."/>
            <person name="McKain M.R."/>
            <person name="Kakrana A."/>
            <person name="Tang H."/>
            <person name="Ray J."/>
            <person name="Groenendijk J."/>
            <person name="Arikit S."/>
            <person name="Mathioni S.M."/>
            <person name="Nakano M."/>
            <person name="Shan H."/>
            <person name="Telgmann-Rauber A."/>
            <person name="Kanno A."/>
            <person name="Yue Z."/>
            <person name="Chen H."/>
            <person name="Li W."/>
            <person name="Chen Y."/>
            <person name="Xu X."/>
            <person name="Zhang Y."/>
            <person name="Luo S."/>
            <person name="Chen H."/>
            <person name="Gao J."/>
            <person name="Mao Z."/>
            <person name="Pires J.C."/>
            <person name="Luo M."/>
            <person name="Kudrna D."/>
            <person name="Wing R.A."/>
            <person name="Meyers B.C."/>
            <person name="Yi K."/>
            <person name="Kong H."/>
            <person name="Lavrijsen P."/>
            <person name="Sunseri F."/>
            <person name="Falavigna A."/>
            <person name="Ye Y."/>
            <person name="Leebens-Mack J.H."/>
            <person name="Chen G."/>
        </authorList>
    </citation>
    <scope>NUCLEOTIDE SEQUENCE [LARGE SCALE GENOMIC DNA]</scope>
    <source>
        <strain evidence="3">cv. DH0086</strain>
    </source>
</reference>
<dbReference type="Proteomes" id="UP000243459">
    <property type="component" value="Chromosome 9"/>
</dbReference>
<gene>
    <name evidence="2" type="ORF">A4U43_C09F490</name>
</gene>
<dbReference type="AlphaFoldDB" id="A0A5P1E7I2"/>
<feature type="region of interest" description="Disordered" evidence="1">
    <location>
        <begin position="66"/>
        <end position="143"/>
    </location>
</feature>
<feature type="compositionally biased region" description="Pro residues" evidence="1">
    <location>
        <begin position="1"/>
        <end position="13"/>
    </location>
</feature>